<dbReference type="GeneID" id="103513875"/>
<sequence>MAQEAGADDTLRPGDLDSPRRSPTVEFHQKLAFSCLPHTSCRTPGLIETLGTMAVSNLKLFLLSLALVGLYLSVYPLLVAFMLGSLFAMELSSILDWIKETFFLWTDSNSEYLIVTNPYLMTKPVPIFDKRSLKPIQPHRMEYVGWLNEFKSEYSPEKYHLSLTETVYAQLTGSLLRISEPRVKIPKRAVWNEPQLKLLFNVARLYNISNCQVLLLPHGIIRQR</sequence>
<keyword evidence="2" id="KW-0812">Transmembrane</keyword>
<name>A0A1S3D919_DIACI</name>
<protein>
    <submittedName>
        <fullName evidence="4">Uncharacterized protein LOC103513875</fullName>
    </submittedName>
</protein>
<proteinExistence type="predicted"/>
<dbReference type="STRING" id="121845.A0A1S3D919"/>
<dbReference type="AlphaFoldDB" id="A0A1S3D919"/>
<evidence type="ECO:0000313" key="3">
    <source>
        <dbReference type="Proteomes" id="UP000079169"/>
    </source>
</evidence>
<dbReference type="RefSeq" id="XP_008476946.1">
    <property type="nucleotide sequence ID" value="XM_008478724.3"/>
</dbReference>
<evidence type="ECO:0000256" key="1">
    <source>
        <dbReference type="SAM" id="MobiDB-lite"/>
    </source>
</evidence>
<organism evidence="3 4">
    <name type="scientific">Diaphorina citri</name>
    <name type="common">Asian citrus psyllid</name>
    <dbReference type="NCBI Taxonomy" id="121845"/>
    <lineage>
        <taxon>Eukaryota</taxon>
        <taxon>Metazoa</taxon>
        <taxon>Ecdysozoa</taxon>
        <taxon>Arthropoda</taxon>
        <taxon>Hexapoda</taxon>
        <taxon>Insecta</taxon>
        <taxon>Pterygota</taxon>
        <taxon>Neoptera</taxon>
        <taxon>Paraneoptera</taxon>
        <taxon>Hemiptera</taxon>
        <taxon>Sternorrhyncha</taxon>
        <taxon>Psylloidea</taxon>
        <taxon>Psyllidae</taxon>
        <taxon>Diaphorininae</taxon>
        <taxon>Diaphorina</taxon>
    </lineage>
</organism>
<feature type="compositionally biased region" description="Basic and acidic residues" evidence="1">
    <location>
        <begin position="9"/>
        <end position="20"/>
    </location>
</feature>
<evidence type="ECO:0000313" key="4">
    <source>
        <dbReference type="RefSeq" id="XP_008476946.1"/>
    </source>
</evidence>
<feature type="transmembrane region" description="Helical" evidence="2">
    <location>
        <begin position="60"/>
        <end position="89"/>
    </location>
</feature>
<gene>
    <name evidence="4" type="primary">LOC103513875</name>
</gene>
<accession>A0A1S3D919</accession>
<dbReference type="Proteomes" id="UP000079169">
    <property type="component" value="Unplaced"/>
</dbReference>
<feature type="region of interest" description="Disordered" evidence="1">
    <location>
        <begin position="1"/>
        <end position="21"/>
    </location>
</feature>
<dbReference type="KEGG" id="dci:103513875"/>
<evidence type="ECO:0000256" key="2">
    <source>
        <dbReference type="SAM" id="Phobius"/>
    </source>
</evidence>
<keyword evidence="2" id="KW-0472">Membrane</keyword>
<keyword evidence="2" id="KW-1133">Transmembrane helix</keyword>
<dbReference type="PaxDb" id="121845-A0A1S3D919"/>
<reference evidence="4" key="1">
    <citation type="submission" date="2025-08" db="UniProtKB">
        <authorList>
            <consortium name="RefSeq"/>
        </authorList>
    </citation>
    <scope>IDENTIFICATION</scope>
</reference>
<keyword evidence="3" id="KW-1185">Reference proteome</keyword>